<gene>
    <name evidence="1" type="ORF">A2126_01330</name>
</gene>
<name>A0A1G1W5X2_9BACT</name>
<reference evidence="1 2" key="1">
    <citation type="journal article" date="2016" name="Nat. Commun.">
        <title>Thousands of microbial genomes shed light on interconnected biogeochemical processes in an aquifer system.</title>
        <authorList>
            <person name="Anantharaman K."/>
            <person name="Brown C.T."/>
            <person name="Hug L.A."/>
            <person name="Sharon I."/>
            <person name="Castelle C.J."/>
            <person name="Probst A.J."/>
            <person name="Thomas B.C."/>
            <person name="Singh A."/>
            <person name="Wilkins M.J."/>
            <person name="Karaoz U."/>
            <person name="Brodie E.L."/>
            <person name="Williams K.H."/>
            <person name="Hubbard S.S."/>
            <person name="Banfield J.F."/>
        </authorList>
    </citation>
    <scope>NUCLEOTIDE SEQUENCE [LARGE SCALE GENOMIC DNA]</scope>
</reference>
<dbReference type="Pfam" id="PF22091">
    <property type="entry name" value="DUF6941"/>
    <property type="match status" value="1"/>
</dbReference>
<dbReference type="InterPro" id="IPR054221">
    <property type="entry name" value="DUF6941"/>
</dbReference>
<dbReference type="EMBL" id="MHCO01000042">
    <property type="protein sequence ID" value="OGY22787.1"/>
    <property type="molecule type" value="Genomic_DNA"/>
</dbReference>
<accession>A0A1G1W5X2</accession>
<evidence type="ECO:0000313" key="2">
    <source>
        <dbReference type="Proteomes" id="UP000178493"/>
    </source>
</evidence>
<proteinExistence type="predicted"/>
<dbReference type="Proteomes" id="UP000178493">
    <property type="component" value="Unassembled WGS sequence"/>
</dbReference>
<organism evidence="1 2">
    <name type="scientific">Candidatus Woykebacteria bacterium GWB1_45_5</name>
    <dbReference type="NCBI Taxonomy" id="1802592"/>
    <lineage>
        <taxon>Bacteria</taxon>
        <taxon>Candidatus Woykeibacteriota</taxon>
    </lineage>
</organism>
<dbReference type="AlphaFoldDB" id="A0A1G1W5X2"/>
<sequence>MKLLYALLCDSAFLSIDRKVNIIGVFETINAAKFPVTHPKFVIVGSVAPSKKNFKMSINIVDEENKVPVLGDIQEREVSLPKEGGGQNFNFIVEVVNANFAKPGSYSVKISIDSEVIGEIPLKVAESKLEALGPPS</sequence>
<comment type="caution">
    <text evidence="1">The sequence shown here is derived from an EMBL/GenBank/DDBJ whole genome shotgun (WGS) entry which is preliminary data.</text>
</comment>
<protein>
    <submittedName>
        <fullName evidence="1">Uncharacterized protein</fullName>
    </submittedName>
</protein>
<evidence type="ECO:0000313" key="1">
    <source>
        <dbReference type="EMBL" id="OGY22787.1"/>
    </source>
</evidence>